<dbReference type="PANTHER" id="PTHR30093:SF47">
    <property type="entry name" value="TYPE IV PILUS NON-CORE MINOR PILIN PILE"/>
    <property type="match status" value="1"/>
</dbReference>
<dbReference type="Pfam" id="PF07963">
    <property type="entry name" value="N_methyl"/>
    <property type="match status" value="1"/>
</dbReference>
<dbReference type="EMBL" id="SRLE01000006">
    <property type="protein sequence ID" value="TGD74200.1"/>
    <property type="molecule type" value="Genomic_DNA"/>
</dbReference>
<dbReference type="SUPFAM" id="SSF54523">
    <property type="entry name" value="Pili subunits"/>
    <property type="match status" value="1"/>
</dbReference>
<evidence type="ECO:0000313" key="3">
    <source>
        <dbReference type="EMBL" id="TGD74200.1"/>
    </source>
</evidence>
<organism evidence="3 4">
    <name type="scientific">Mangrovimicrobium sediminis</name>
    <dbReference type="NCBI Taxonomy" id="2562682"/>
    <lineage>
        <taxon>Bacteria</taxon>
        <taxon>Pseudomonadati</taxon>
        <taxon>Pseudomonadota</taxon>
        <taxon>Gammaproteobacteria</taxon>
        <taxon>Cellvibrionales</taxon>
        <taxon>Halieaceae</taxon>
        <taxon>Mangrovimicrobium</taxon>
    </lineage>
</organism>
<protein>
    <submittedName>
        <fullName evidence="3">Type IV pilin protein</fullName>
    </submittedName>
</protein>
<keyword evidence="2" id="KW-0472">Membrane</keyword>
<dbReference type="OrthoDB" id="5296638at2"/>
<evidence type="ECO:0000256" key="2">
    <source>
        <dbReference type="SAM" id="Phobius"/>
    </source>
</evidence>
<dbReference type="InterPro" id="IPR012902">
    <property type="entry name" value="N_methyl_site"/>
</dbReference>
<keyword evidence="1" id="KW-0488">Methylation</keyword>
<evidence type="ECO:0000256" key="1">
    <source>
        <dbReference type="ARBA" id="ARBA00022481"/>
    </source>
</evidence>
<dbReference type="Pfam" id="PF16732">
    <property type="entry name" value="ComP_DUS"/>
    <property type="match status" value="1"/>
</dbReference>
<keyword evidence="4" id="KW-1185">Reference proteome</keyword>
<sequence length="142" mass="15294">MNAQFNRGFTLMELMIVVVIIGILAGVALPSYQEALRKGKRADAKSALQDAANRQERFMLDRSTYTSDPNDIGMPTPFRSEEGYYQISMAACPTGSLGTCYTLTATPVPGGAQDDDGRCGNFILNSDGSKSVTGTSGDDYCW</sequence>
<dbReference type="GO" id="GO:0043683">
    <property type="term" value="P:type IV pilus assembly"/>
    <property type="evidence" value="ECO:0007669"/>
    <property type="project" value="InterPro"/>
</dbReference>
<dbReference type="InterPro" id="IPR000983">
    <property type="entry name" value="Bac_GSPG_pilin"/>
</dbReference>
<dbReference type="InterPro" id="IPR031982">
    <property type="entry name" value="PilE-like"/>
</dbReference>
<reference evidence="3 4" key="1">
    <citation type="submission" date="2019-04" db="EMBL/GenBank/DDBJ databases">
        <title>Taxonomy of novel Haliea sp. from mangrove soil of West Coast of India.</title>
        <authorList>
            <person name="Verma A."/>
            <person name="Kumar P."/>
            <person name="Krishnamurthi S."/>
        </authorList>
    </citation>
    <scope>NUCLEOTIDE SEQUENCE [LARGE SCALE GENOMIC DNA]</scope>
    <source>
        <strain evidence="3 4">SAOS-164</strain>
    </source>
</reference>
<name>A0A4Z0M432_9GAMM</name>
<dbReference type="GO" id="GO:0015628">
    <property type="term" value="P:protein secretion by the type II secretion system"/>
    <property type="evidence" value="ECO:0007669"/>
    <property type="project" value="InterPro"/>
</dbReference>
<dbReference type="NCBIfam" id="TIGR02532">
    <property type="entry name" value="IV_pilin_GFxxxE"/>
    <property type="match status" value="1"/>
</dbReference>
<evidence type="ECO:0000313" key="4">
    <source>
        <dbReference type="Proteomes" id="UP000298050"/>
    </source>
</evidence>
<proteinExistence type="predicted"/>
<feature type="transmembrane region" description="Helical" evidence="2">
    <location>
        <begin position="12"/>
        <end position="32"/>
    </location>
</feature>
<dbReference type="RefSeq" id="WP_135442900.1">
    <property type="nucleotide sequence ID" value="NZ_SRLE01000006.1"/>
</dbReference>
<accession>A0A4Z0M432</accession>
<dbReference type="PANTHER" id="PTHR30093">
    <property type="entry name" value="GENERAL SECRETION PATHWAY PROTEIN G"/>
    <property type="match status" value="1"/>
</dbReference>
<dbReference type="PRINTS" id="PR00813">
    <property type="entry name" value="BCTERIALGSPG"/>
</dbReference>
<gene>
    <name evidence="3" type="ORF">E4634_08730</name>
</gene>
<keyword evidence="2" id="KW-1133">Transmembrane helix</keyword>
<keyword evidence="2" id="KW-0812">Transmembrane</keyword>
<dbReference type="GO" id="GO:0015627">
    <property type="term" value="C:type II protein secretion system complex"/>
    <property type="evidence" value="ECO:0007669"/>
    <property type="project" value="InterPro"/>
</dbReference>
<dbReference type="AlphaFoldDB" id="A0A4Z0M432"/>
<comment type="caution">
    <text evidence="3">The sequence shown here is derived from an EMBL/GenBank/DDBJ whole genome shotgun (WGS) entry which is preliminary data.</text>
</comment>
<dbReference type="Proteomes" id="UP000298050">
    <property type="component" value="Unassembled WGS sequence"/>
</dbReference>
<dbReference type="InterPro" id="IPR045584">
    <property type="entry name" value="Pilin-like"/>
</dbReference>
<dbReference type="Gene3D" id="3.30.700.10">
    <property type="entry name" value="Glycoprotein, Type 4 Pilin"/>
    <property type="match status" value="1"/>
</dbReference>